<reference evidence="2 3" key="1">
    <citation type="submission" date="2019-03" db="EMBL/GenBank/DDBJ databases">
        <title>Single cell metagenomics reveals metabolic interactions within the superorganism composed of flagellate Streblomastix strix and complex community of Bacteroidetes bacteria on its surface.</title>
        <authorList>
            <person name="Treitli S.C."/>
            <person name="Kolisko M."/>
            <person name="Husnik F."/>
            <person name="Keeling P."/>
            <person name="Hampl V."/>
        </authorList>
    </citation>
    <scope>NUCLEOTIDE SEQUENCE [LARGE SCALE GENOMIC DNA]</scope>
    <source>
        <strain evidence="2">ST1C</strain>
    </source>
</reference>
<gene>
    <name evidence="1" type="ORF">EZS28_000202</name>
    <name evidence="2" type="ORF">EZS28_000203</name>
</gene>
<protein>
    <submittedName>
        <fullName evidence="2">Uncharacterized protein</fullName>
    </submittedName>
</protein>
<organism evidence="2 3">
    <name type="scientific">Streblomastix strix</name>
    <dbReference type="NCBI Taxonomy" id="222440"/>
    <lineage>
        <taxon>Eukaryota</taxon>
        <taxon>Metamonada</taxon>
        <taxon>Preaxostyla</taxon>
        <taxon>Oxymonadida</taxon>
        <taxon>Streblomastigidae</taxon>
        <taxon>Streblomastix</taxon>
    </lineage>
</organism>
<comment type="caution">
    <text evidence="2">The sequence shown here is derived from an EMBL/GenBank/DDBJ whole genome shotgun (WGS) entry which is preliminary data.</text>
</comment>
<evidence type="ECO:0000313" key="3">
    <source>
        <dbReference type="Proteomes" id="UP000324800"/>
    </source>
</evidence>
<sequence>MQHSMEMAILPELMLGQHISPDSFNGSEYSPLMKSAVLPNYSINAENIKRSSCGMPTLKRIGIQYGIDV</sequence>
<name>A0A5J4XAW8_9EUKA</name>
<accession>A0A5J4XAW8</accession>
<dbReference type="AlphaFoldDB" id="A0A5J4XAW8"/>
<evidence type="ECO:0000313" key="2">
    <source>
        <dbReference type="EMBL" id="KAA6404270.1"/>
    </source>
</evidence>
<evidence type="ECO:0000313" key="1">
    <source>
        <dbReference type="EMBL" id="KAA6404269.1"/>
    </source>
</evidence>
<proteinExistence type="predicted"/>
<dbReference type="EMBL" id="SNRW01000015">
    <property type="protein sequence ID" value="KAA6404269.1"/>
    <property type="molecule type" value="Genomic_DNA"/>
</dbReference>
<dbReference type="Proteomes" id="UP000324800">
    <property type="component" value="Unassembled WGS sequence"/>
</dbReference>
<dbReference type="EMBL" id="SNRW01000015">
    <property type="protein sequence ID" value="KAA6404270.1"/>
    <property type="molecule type" value="Genomic_DNA"/>
</dbReference>